<protein>
    <submittedName>
        <fullName evidence="2">Uncharacterized protein</fullName>
    </submittedName>
</protein>
<dbReference type="EMBL" id="JAHEAC010000090">
    <property type="protein sequence ID" value="MBX8644713.1"/>
    <property type="molecule type" value="Genomic_DNA"/>
</dbReference>
<sequence length="118" mass="13577">MTGASARLFSPYQGEVGESSYDLDYYNFYPQRNISIAFVIREADYSTTFTYIQATSYGEITTMTILVLIGLYHGCHILHAILEKVFSLFFFLWIRARRKQKGAGYQEVGFSLNETLED</sequence>
<dbReference type="AlphaFoldDB" id="A0A8J7YPY2"/>
<name>A0A8J7YPY2_9ARCH</name>
<feature type="transmembrane region" description="Helical" evidence="1">
    <location>
        <begin position="65"/>
        <end position="94"/>
    </location>
</feature>
<gene>
    <name evidence="2" type="ORF">KIY12_08340</name>
</gene>
<evidence type="ECO:0000256" key="1">
    <source>
        <dbReference type="SAM" id="Phobius"/>
    </source>
</evidence>
<evidence type="ECO:0000313" key="3">
    <source>
        <dbReference type="Proteomes" id="UP000750197"/>
    </source>
</evidence>
<keyword evidence="1" id="KW-1133">Transmembrane helix</keyword>
<dbReference type="Proteomes" id="UP000750197">
    <property type="component" value="Unassembled WGS sequence"/>
</dbReference>
<reference evidence="2" key="1">
    <citation type="submission" date="2021-05" db="EMBL/GenBank/DDBJ databases">
        <title>Genomic insights into ecological role and evolution of a novel Thermoplasmata order Candidatus Sysuiplasmatales.</title>
        <authorList>
            <person name="Yuan Y."/>
        </authorList>
    </citation>
    <scope>NUCLEOTIDE SEQUENCE</scope>
    <source>
        <strain evidence="2">TUT19-bin139</strain>
    </source>
</reference>
<accession>A0A8J7YPY2</accession>
<proteinExistence type="predicted"/>
<keyword evidence="1" id="KW-0812">Transmembrane</keyword>
<evidence type="ECO:0000313" key="2">
    <source>
        <dbReference type="EMBL" id="MBX8644713.1"/>
    </source>
</evidence>
<keyword evidence="1" id="KW-0472">Membrane</keyword>
<organism evidence="2 3">
    <name type="scientific">Candidatus Sysuiplasma superficiale</name>
    <dbReference type="NCBI Taxonomy" id="2823368"/>
    <lineage>
        <taxon>Archaea</taxon>
        <taxon>Methanobacteriati</taxon>
        <taxon>Thermoplasmatota</taxon>
        <taxon>Thermoplasmata</taxon>
        <taxon>Candidatus Sysuiplasmatales</taxon>
        <taxon>Candidatus Sysuiplasmataceae</taxon>
        <taxon>Candidatus Sysuiplasma</taxon>
    </lineage>
</organism>
<comment type="caution">
    <text evidence="2">The sequence shown here is derived from an EMBL/GenBank/DDBJ whole genome shotgun (WGS) entry which is preliminary data.</text>
</comment>